<reference evidence="1" key="1">
    <citation type="submission" date="2023-07" db="EMBL/GenBank/DDBJ databases">
        <title>Sorghum-associated microbial communities from plants grown in Nebraska, USA.</title>
        <authorList>
            <person name="Schachtman D."/>
        </authorList>
    </citation>
    <scope>NUCLEOTIDE SEQUENCE</scope>
    <source>
        <strain evidence="1">DS3754</strain>
    </source>
</reference>
<name>A0AAW8D6H5_9BURK</name>
<dbReference type="AlphaFoldDB" id="A0AAW8D6H5"/>
<protein>
    <submittedName>
        <fullName evidence="1">Uncharacterized protein</fullName>
    </submittedName>
</protein>
<accession>A0AAW8D6H5</accession>
<dbReference type="EMBL" id="JAUSRD010000012">
    <property type="protein sequence ID" value="MDP9895391.1"/>
    <property type="molecule type" value="Genomic_DNA"/>
</dbReference>
<comment type="caution">
    <text evidence="1">The sequence shown here is derived from an EMBL/GenBank/DDBJ whole genome shotgun (WGS) entry which is preliminary data.</text>
</comment>
<sequence>MEPVLSSKCAAVRASERALRNCRCVIGGAHVFSSRGQVILRKSPRILTFLGALARGNGRSERRVRRCWRRMLEFPQHRRNPHGCWLGDADCDSGRRGFESHQPPQKISPCRYFAIAIKGFQRRVYPALSFPALCSLQQLPADFSPLFSSIYRAKAALYVARCCINLLGSHFF</sequence>
<evidence type="ECO:0000313" key="2">
    <source>
        <dbReference type="Proteomes" id="UP001242045"/>
    </source>
</evidence>
<organism evidence="1 2">
    <name type="scientific">Variovorax boronicumulans</name>
    <dbReference type="NCBI Taxonomy" id="436515"/>
    <lineage>
        <taxon>Bacteria</taxon>
        <taxon>Pseudomonadati</taxon>
        <taxon>Pseudomonadota</taxon>
        <taxon>Betaproteobacteria</taxon>
        <taxon>Burkholderiales</taxon>
        <taxon>Comamonadaceae</taxon>
        <taxon>Variovorax</taxon>
    </lineage>
</organism>
<proteinExistence type="predicted"/>
<dbReference type="Proteomes" id="UP001242045">
    <property type="component" value="Unassembled WGS sequence"/>
</dbReference>
<evidence type="ECO:0000313" key="1">
    <source>
        <dbReference type="EMBL" id="MDP9895391.1"/>
    </source>
</evidence>
<gene>
    <name evidence="1" type="ORF">J2W31_004516</name>
</gene>